<accession>A0A8T1RLD1</accession>
<dbReference type="Proteomes" id="UP000811609">
    <property type="component" value="Chromosome 1"/>
</dbReference>
<comment type="caution">
    <text evidence="1">The sequence shown here is derived from an EMBL/GenBank/DDBJ whole genome shotgun (WGS) entry which is preliminary data.</text>
</comment>
<evidence type="ECO:0000313" key="2">
    <source>
        <dbReference type="Proteomes" id="UP000811609"/>
    </source>
</evidence>
<sequence length="89" mass="10608">MPVLLSWPLYFHHSPQVLVEIENGVRSKIIEMGCGKHRTGQETTRMCKKRLLKCYYMRFHHSKAIDTTASSFYRRLHPNDFSKFCSFHF</sequence>
<dbReference type="AlphaFoldDB" id="A0A8T1RLD1"/>
<dbReference type="EMBL" id="CM031809">
    <property type="protein sequence ID" value="KAG6668160.1"/>
    <property type="molecule type" value="Genomic_DNA"/>
</dbReference>
<name>A0A8T1RLD1_CARIL</name>
<reference evidence="1" key="1">
    <citation type="submission" date="2020-12" db="EMBL/GenBank/DDBJ databases">
        <title>WGS assembly of Carya illinoinensis cv. Pawnee.</title>
        <authorList>
            <person name="Platts A."/>
            <person name="Shu S."/>
            <person name="Wright S."/>
            <person name="Barry K."/>
            <person name="Edger P."/>
            <person name="Pires J.C."/>
            <person name="Schmutz J."/>
        </authorList>
    </citation>
    <scope>NUCLEOTIDE SEQUENCE</scope>
    <source>
        <tissue evidence="1">Leaf</tissue>
    </source>
</reference>
<evidence type="ECO:0000313" key="1">
    <source>
        <dbReference type="EMBL" id="KAG6668160.1"/>
    </source>
</evidence>
<organism evidence="1 2">
    <name type="scientific">Carya illinoinensis</name>
    <name type="common">Pecan</name>
    <dbReference type="NCBI Taxonomy" id="32201"/>
    <lineage>
        <taxon>Eukaryota</taxon>
        <taxon>Viridiplantae</taxon>
        <taxon>Streptophyta</taxon>
        <taxon>Embryophyta</taxon>
        <taxon>Tracheophyta</taxon>
        <taxon>Spermatophyta</taxon>
        <taxon>Magnoliopsida</taxon>
        <taxon>eudicotyledons</taxon>
        <taxon>Gunneridae</taxon>
        <taxon>Pentapetalae</taxon>
        <taxon>rosids</taxon>
        <taxon>fabids</taxon>
        <taxon>Fagales</taxon>
        <taxon>Juglandaceae</taxon>
        <taxon>Carya</taxon>
    </lineage>
</organism>
<protein>
    <submittedName>
        <fullName evidence="1">Uncharacterized protein</fullName>
    </submittedName>
</protein>
<gene>
    <name evidence="1" type="ORF">CIPAW_01G151400</name>
</gene>
<keyword evidence="2" id="KW-1185">Reference proteome</keyword>
<proteinExistence type="predicted"/>